<name>A0A1J8QHR3_9AGAM</name>
<protein>
    <submittedName>
        <fullName evidence="1">Uncharacterized protein</fullName>
    </submittedName>
</protein>
<dbReference type="EMBL" id="LVVM01000546">
    <property type="protein sequence ID" value="OJA20437.1"/>
    <property type="molecule type" value="Genomic_DNA"/>
</dbReference>
<proteinExistence type="predicted"/>
<sequence length="152" mass="17045">MTPVLQLLDSQPHIIINMTSPPPGTYKLQSAARPTQYANCMEGKVVGYSSEEGPPDEWILEHHEGYLATFQAIRNGKPSGLYISFQGESLICSKARSFFVIEQSPRSSSLYAIKLRGFVDQPKVWALLSWDNGTPVIIRPNTDSTQELWVFE</sequence>
<dbReference type="OrthoDB" id="2681310at2759"/>
<accession>A0A1J8QHR3</accession>
<dbReference type="SUPFAM" id="SSF50370">
    <property type="entry name" value="Ricin B-like lectins"/>
    <property type="match status" value="1"/>
</dbReference>
<comment type="caution">
    <text evidence="1">The sequence shown here is derived from an EMBL/GenBank/DDBJ whole genome shotgun (WGS) entry which is preliminary data.</text>
</comment>
<dbReference type="Proteomes" id="UP000183567">
    <property type="component" value="Unassembled WGS sequence"/>
</dbReference>
<evidence type="ECO:0000313" key="2">
    <source>
        <dbReference type="Proteomes" id="UP000183567"/>
    </source>
</evidence>
<keyword evidence="2" id="KW-1185">Reference proteome</keyword>
<dbReference type="AlphaFoldDB" id="A0A1J8QHR3"/>
<gene>
    <name evidence="1" type="ORF">AZE42_05722</name>
</gene>
<dbReference type="InterPro" id="IPR035992">
    <property type="entry name" value="Ricin_B-like_lectins"/>
</dbReference>
<dbReference type="Gene3D" id="2.80.10.50">
    <property type="match status" value="1"/>
</dbReference>
<evidence type="ECO:0000313" key="1">
    <source>
        <dbReference type="EMBL" id="OJA20437.1"/>
    </source>
</evidence>
<organism evidence="1 2">
    <name type="scientific">Rhizopogon vesiculosus</name>
    <dbReference type="NCBI Taxonomy" id="180088"/>
    <lineage>
        <taxon>Eukaryota</taxon>
        <taxon>Fungi</taxon>
        <taxon>Dikarya</taxon>
        <taxon>Basidiomycota</taxon>
        <taxon>Agaricomycotina</taxon>
        <taxon>Agaricomycetes</taxon>
        <taxon>Agaricomycetidae</taxon>
        <taxon>Boletales</taxon>
        <taxon>Suillineae</taxon>
        <taxon>Rhizopogonaceae</taxon>
        <taxon>Rhizopogon</taxon>
    </lineage>
</organism>
<reference evidence="1 2" key="1">
    <citation type="submission" date="2016-03" db="EMBL/GenBank/DDBJ databases">
        <title>Comparative genomics of the ectomycorrhizal sister species Rhizopogon vinicolor and Rhizopogon vesiculosus (Basidiomycota: Boletales) reveals a divergence of the mating type B locus.</title>
        <authorList>
            <person name="Mujic A.B."/>
            <person name="Kuo A."/>
            <person name="Tritt A."/>
            <person name="Lipzen A."/>
            <person name="Chen C."/>
            <person name="Johnson J."/>
            <person name="Sharma A."/>
            <person name="Barry K."/>
            <person name="Grigoriev I.V."/>
            <person name="Spatafora J.W."/>
        </authorList>
    </citation>
    <scope>NUCLEOTIDE SEQUENCE [LARGE SCALE GENOMIC DNA]</scope>
    <source>
        <strain evidence="1 2">AM-OR11-056</strain>
    </source>
</reference>